<dbReference type="EMBL" id="JAKLUA010000013">
    <property type="protein sequence ID" value="MCG2671227.1"/>
    <property type="molecule type" value="Genomic_DNA"/>
</dbReference>
<comment type="caution">
    <text evidence="2">The sequence shown here is derived from an EMBL/GenBank/DDBJ whole genome shotgun (WGS) entry which is preliminary data.</text>
</comment>
<dbReference type="Proteomes" id="UP001139012">
    <property type="component" value="Unassembled WGS sequence"/>
</dbReference>
<name>A0ABS9LW33_9BRAD</name>
<evidence type="ECO:0000313" key="3">
    <source>
        <dbReference type="Proteomes" id="UP001139012"/>
    </source>
</evidence>
<organism evidence="2 3">
    <name type="scientific">Bradyrhizobium zhengyangense</name>
    <dbReference type="NCBI Taxonomy" id="2911009"/>
    <lineage>
        <taxon>Bacteria</taxon>
        <taxon>Pseudomonadati</taxon>
        <taxon>Pseudomonadota</taxon>
        <taxon>Alphaproteobacteria</taxon>
        <taxon>Hyphomicrobiales</taxon>
        <taxon>Nitrobacteraceae</taxon>
        <taxon>Bradyrhizobium</taxon>
    </lineage>
</organism>
<proteinExistence type="predicted"/>
<sequence length="101" mass="10879">MLALFGAKSAAASAVDGRYFRFNGRYFRFSWLLPAFAALALSGCMPATTQVTSADPADPAAKAARVGYRSTIAPYTSLRPAAPTPWRDRNDAVAPQPKQDR</sequence>
<accession>A0ABS9LW33</accession>
<gene>
    <name evidence="2" type="ORF">L6637_30170</name>
</gene>
<dbReference type="RefSeq" id="WP_237872731.1">
    <property type="nucleotide sequence ID" value="NZ_JAKLUA010000013.1"/>
</dbReference>
<keyword evidence="3" id="KW-1185">Reference proteome</keyword>
<feature type="region of interest" description="Disordered" evidence="1">
    <location>
        <begin position="77"/>
        <end position="101"/>
    </location>
</feature>
<evidence type="ECO:0000313" key="2">
    <source>
        <dbReference type="EMBL" id="MCG2671227.1"/>
    </source>
</evidence>
<protein>
    <submittedName>
        <fullName evidence="2">Uncharacterized protein</fullName>
    </submittedName>
</protein>
<evidence type="ECO:0000256" key="1">
    <source>
        <dbReference type="SAM" id="MobiDB-lite"/>
    </source>
</evidence>
<reference evidence="2" key="1">
    <citation type="submission" date="2022-01" db="EMBL/GenBank/DDBJ databases">
        <title>Genome sequnece data of strain Bradyrhizobium sp. nov.</title>
        <authorList>
            <person name="Zhang J."/>
        </authorList>
    </citation>
    <scope>NUCLEOTIDE SEQUENCE</scope>
    <source>
        <strain evidence="2">WYCCWR 12774</strain>
    </source>
</reference>